<feature type="domain" description="SURP motif" evidence="8">
    <location>
        <begin position="57"/>
        <end position="101"/>
    </location>
</feature>
<feature type="region of interest" description="Disordered" evidence="7">
    <location>
        <begin position="316"/>
        <end position="356"/>
    </location>
</feature>
<sequence>MSVAPPPLPSAISSYGNQNSQQNGLEQQKANDDKDTSVTEDATSGGIIYPPAHIRVIADKTAQWVASSGSGAQLEERLRQSEKNNAKFCFLNPTDYYHAYYLHKIKEVKAGIVPKQTEAEVEVQTKVEEDVKGPPEEPPALEFMTPMPSVSAQDLDILRLTAQFVARNGRQFMVSLAQREGRNYQFDFLRPNHSLFNYFSKLVEQYTKILVPTPTMLEKIEARASDKYSVQEIVMKRVEYTAYQQELQKRRDEKEDAERQAFLSINWQDFVVVETIEFTEADEAMELPVPKSLKELENMSLAQKRMMQVLAETEQATPNATGGQDGPQDIEVDFDDDVDMEDSDDEENDVETSGGNFAEVSNANEIVMTAPQLTTQMKIKEDFVPKAFKGRTAAALKEATQLCPRCGQQIEISKMDEHVKIELLDPRWKEQREQAEAKNKASNMVSDGTDVVKSLNMLKAHRPDIFISEEEQQRVTEEERKRRIEKEISVWDGQSSTAALTAQRNAAAAAAAAAALAVGQSPYPLTQQQQPTPPTIGPQTGRDAKRFKQDHSSS</sequence>
<evidence type="ECO:0000256" key="5">
    <source>
        <dbReference type="ARBA" id="ARBA00023187"/>
    </source>
</evidence>
<feature type="region of interest" description="Disordered" evidence="7">
    <location>
        <begin position="1"/>
        <end position="45"/>
    </location>
</feature>
<dbReference type="PANTHER" id="PTHR15316">
    <property type="entry name" value="SPLICEOSOME ASSOCIATED PROTEIN 114/SWAP SPLICING FACTOR-RELATED"/>
    <property type="match status" value="1"/>
</dbReference>
<feature type="compositionally biased region" description="Acidic residues" evidence="7">
    <location>
        <begin position="328"/>
        <end position="350"/>
    </location>
</feature>
<dbReference type="GO" id="GO:0071004">
    <property type="term" value="C:U2-type prespliceosome"/>
    <property type="evidence" value="ECO:0007669"/>
    <property type="project" value="TreeGrafter"/>
</dbReference>
<dbReference type="InterPro" id="IPR000061">
    <property type="entry name" value="Surp"/>
</dbReference>
<dbReference type="GO" id="GO:0005686">
    <property type="term" value="C:U2 snRNP"/>
    <property type="evidence" value="ECO:0007669"/>
    <property type="project" value="TreeGrafter"/>
</dbReference>
<dbReference type="Pfam" id="PF12230">
    <property type="entry name" value="PRP21_like_P"/>
    <property type="match status" value="1"/>
</dbReference>
<dbReference type="Proteomes" id="UP000780801">
    <property type="component" value="Unassembled WGS sequence"/>
</dbReference>
<dbReference type="FunFam" id="1.10.10.790:FF:000002">
    <property type="entry name" value="Splicing factor 3A subunit 1"/>
    <property type="match status" value="1"/>
</dbReference>
<comment type="subcellular location">
    <subcellularLocation>
        <location evidence="1">Nucleus</location>
    </subcellularLocation>
</comment>
<keyword evidence="2" id="KW-0507">mRNA processing</keyword>
<protein>
    <submittedName>
        <fullName evidence="9">SF3a splicing factor complex subunit</fullName>
    </submittedName>
</protein>
<evidence type="ECO:0000256" key="7">
    <source>
        <dbReference type="SAM" id="MobiDB-lite"/>
    </source>
</evidence>
<feature type="compositionally biased region" description="Basic and acidic residues" evidence="7">
    <location>
        <begin position="542"/>
        <end position="554"/>
    </location>
</feature>
<proteinExistence type="predicted"/>
<feature type="domain" description="SURP motif" evidence="8">
    <location>
        <begin position="157"/>
        <end position="199"/>
    </location>
</feature>
<evidence type="ECO:0000313" key="9">
    <source>
        <dbReference type="EMBL" id="KAF9581646.1"/>
    </source>
</evidence>
<gene>
    <name evidence="9" type="primary">PRP21</name>
    <name evidence="9" type="ORF">BGW38_001256</name>
</gene>
<dbReference type="SMART" id="SM00648">
    <property type="entry name" value="SWAP"/>
    <property type="match status" value="2"/>
</dbReference>
<keyword evidence="6" id="KW-0539">Nucleus</keyword>
<keyword evidence="5" id="KW-0508">mRNA splicing</keyword>
<dbReference type="InterPro" id="IPR045146">
    <property type="entry name" value="SF3A1"/>
</dbReference>
<dbReference type="SUPFAM" id="SSF109905">
    <property type="entry name" value="Surp module (SWAP domain)"/>
    <property type="match status" value="2"/>
</dbReference>
<dbReference type="PROSITE" id="PS50128">
    <property type="entry name" value="SURP"/>
    <property type="match status" value="2"/>
</dbReference>
<name>A0A9P6FVV0_9FUNG</name>
<feature type="region of interest" description="Disordered" evidence="7">
    <location>
        <begin position="522"/>
        <end position="554"/>
    </location>
</feature>
<dbReference type="InterPro" id="IPR022030">
    <property type="entry name" value="SF3A1_dom"/>
</dbReference>
<dbReference type="GO" id="GO:0003723">
    <property type="term" value="F:RNA binding"/>
    <property type="evidence" value="ECO:0007669"/>
    <property type="project" value="InterPro"/>
</dbReference>
<accession>A0A9P6FVV0</accession>
<evidence type="ECO:0000313" key="10">
    <source>
        <dbReference type="Proteomes" id="UP000780801"/>
    </source>
</evidence>
<dbReference type="EMBL" id="JAABOA010001389">
    <property type="protein sequence ID" value="KAF9581646.1"/>
    <property type="molecule type" value="Genomic_DNA"/>
</dbReference>
<reference evidence="9" key="1">
    <citation type="journal article" date="2020" name="Fungal Divers.">
        <title>Resolving the Mortierellaceae phylogeny through synthesis of multi-gene phylogenetics and phylogenomics.</title>
        <authorList>
            <person name="Vandepol N."/>
            <person name="Liber J."/>
            <person name="Desiro A."/>
            <person name="Na H."/>
            <person name="Kennedy M."/>
            <person name="Barry K."/>
            <person name="Grigoriev I.V."/>
            <person name="Miller A.N."/>
            <person name="O'Donnell K."/>
            <person name="Stajich J.E."/>
            <person name="Bonito G."/>
        </authorList>
    </citation>
    <scope>NUCLEOTIDE SEQUENCE</scope>
    <source>
        <strain evidence="9">KOD1015</strain>
    </source>
</reference>
<evidence type="ECO:0000256" key="2">
    <source>
        <dbReference type="ARBA" id="ARBA00022664"/>
    </source>
</evidence>
<organism evidence="9 10">
    <name type="scientific">Lunasporangiospora selenospora</name>
    <dbReference type="NCBI Taxonomy" id="979761"/>
    <lineage>
        <taxon>Eukaryota</taxon>
        <taxon>Fungi</taxon>
        <taxon>Fungi incertae sedis</taxon>
        <taxon>Mucoromycota</taxon>
        <taxon>Mortierellomycotina</taxon>
        <taxon>Mortierellomycetes</taxon>
        <taxon>Mortierellales</taxon>
        <taxon>Mortierellaceae</taxon>
        <taxon>Lunasporangiospora</taxon>
    </lineage>
</organism>
<dbReference type="GO" id="GO:0045292">
    <property type="term" value="P:mRNA cis splicing, via spliceosome"/>
    <property type="evidence" value="ECO:0007669"/>
    <property type="project" value="InterPro"/>
</dbReference>
<evidence type="ECO:0000259" key="8">
    <source>
        <dbReference type="PROSITE" id="PS50128"/>
    </source>
</evidence>
<keyword evidence="3" id="KW-0747">Spliceosome</keyword>
<dbReference type="GO" id="GO:0000381">
    <property type="term" value="P:regulation of alternative mRNA splicing, via spliceosome"/>
    <property type="evidence" value="ECO:0007669"/>
    <property type="project" value="TreeGrafter"/>
</dbReference>
<dbReference type="InterPro" id="IPR035967">
    <property type="entry name" value="SWAP/Surp_sf"/>
</dbReference>
<dbReference type="Gene3D" id="1.10.10.790">
    <property type="entry name" value="Surp module"/>
    <property type="match status" value="2"/>
</dbReference>
<evidence type="ECO:0000256" key="3">
    <source>
        <dbReference type="ARBA" id="ARBA00022728"/>
    </source>
</evidence>
<evidence type="ECO:0000256" key="4">
    <source>
        <dbReference type="ARBA" id="ARBA00022737"/>
    </source>
</evidence>
<dbReference type="PANTHER" id="PTHR15316:SF1">
    <property type="entry name" value="SPLICING FACTOR 3A SUBUNIT 1"/>
    <property type="match status" value="1"/>
</dbReference>
<dbReference type="OrthoDB" id="447637at2759"/>
<feature type="compositionally biased region" description="Polar residues" evidence="7">
    <location>
        <begin position="11"/>
        <end position="28"/>
    </location>
</feature>
<dbReference type="Pfam" id="PF01805">
    <property type="entry name" value="Surp"/>
    <property type="match status" value="2"/>
</dbReference>
<dbReference type="GO" id="GO:0071013">
    <property type="term" value="C:catalytic step 2 spliceosome"/>
    <property type="evidence" value="ECO:0007669"/>
    <property type="project" value="TreeGrafter"/>
</dbReference>
<evidence type="ECO:0000256" key="1">
    <source>
        <dbReference type="ARBA" id="ARBA00004123"/>
    </source>
</evidence>
<keyword evidence="4" id="KW-0677">Repeat</keyword>
<comment type="caution">
    <text evidence="9">The sequence shown here is derived from an EMBL/GenBank/DDBJ whole genome shotgun (WGS) entry which is preliminary data.</text>
</comment>
<keyword evidence="10" id="KW-1185">Reference proteome</keyword>
<dbReference type="AlphaFoldDB" id="A0A9P6FVV0"/>
<evidence type="ECO:0000256" key="6">
    <source>
        <dbReference type="ARBA" id="ARBA00023242"/>
    </source>
</evidence>
<dbReference type="FunFam" id="1.10.10.790:FF:000001">
    <property type="entry name" value="Splicing factor 3a, subunit 1"/>
    <property type="match status" value="1"/>
</dbReference>